<feature type="transmembrane region" description="Helical" evidence="1">
    <location>
        <begin position="12"/>
        <end position="36"/>
    </location>
</feature>
<dbReference type="EMBL" id="LSRL02000660">
    <property type="protein sequence ID" value="TDG40146.1"/>
    <property type="molecule type" value="Genomic_DNA"/>
</dbReference>
<dbReference type="AlphaFoldDB" id="A0A484AUK8"/>
<proteinExistence type="predicted"/>
<sequence length="79" mass="8568">MATETTSNSNSPIVIVIIIFIISISSSIIIINKLIIIISVISGQWMSCAVCSRGSVDKLPHREDIRLGDDNCLALNIAR</sequence>
<keyword evidence="1" id="KW-0812">Transmembrane</keyword>
<reference evidence="2 3" key="1">
    <citation type="journal article" date="2019" name="J. Hered.">
        <title>An Improved Genome Assembly for Drosophila navojoa, the Basal Species in the mojavensis Cluster.</title>
        <authorList>
            <person name="Vanderlinde T."/>
            <person name="Dupim E.G."/>
            <person name="Nazario-Yepiz N.O."/>
            <person name="Carvalho A.B."/>
        </authorList>
    </citation>
    <scope>NUCLEOTIDE SEQUENCE [LARGE SCALE GENOMIC DNA]</scope>
    <source>
        <strain evidence="2">Navoj_Jal97</strain>
        <tissue evidence="2">Whole organism</tissue>
    </source>
</reference>
<organism evidence="2 3">
    <name type="scientific">Drosophila navojoa</name>
    <name type="common">Fruit fly</name>
    <dbReference type="NCBI Taxonomy" id="7232"/>
    <lineage>
        <taxon>Eukaryota</taxon>
        <taxon>Metazoa</taxon>
        <taxon>Ecdysozoa</taxon>
        <taxon>Arthropoda</taxon>
        <taxon>Hexapoda</taxon>
        <taxon>Insecta</taxon>
        <taxon>Pterygota</taxon>
        <taxon>Neoptera</taxon>
        <taxon>Endopterygota</taxon>
        <taxon>Diptera</taxon>
        <taxon>Brachycera</taxon>
        <taxon>Muscomorpha</taxon>
        <taxon>Ephydroidea</taxon>
        <taxon>Drosophilidae</taxon>
        <taxon>Drosophila</taxon>
    </lineage>
</organism>
<evidence type="ECO:0000313" key="3">
    <source>
        <dbReference type="Proteomes" id="UP000295192"/>
    </source>
</evidence>
<dbReference type="Proteomes" id="UP000295192">
    <property type="component" value="Unassembled WGS sequence"/>
</dbReference>
<name>A0A484AUK8_DRONA</name>
<comment type="caution">
    <text evidence="2">The sequence shown here is derived from an EMBL/GenBank/DDBJ whole genome shotgun (WGS) entry which is preliminary data.</text>
</comment>
<keyword evidence="3" id="KW-1185">Reference proteome</keyword>
<keyword evidence="1" id="KW-0472">Membrane</keyword>
<keyword evidence="1" id="KW-1133">Transmembrane helix</keyword>
<gene>
    <name evidence="2" type="ORF">AWZ03_013434</name>
</gene>
<accession>A0A484AUK8</accession>
<evidence type="ECO:0008006" key="4">
    <source>
        <dbReference type="Google" id="ProtNLM"/>
    </source>
</evidence>
<protein>
    <recommendedName>
        <fullName evidence="4">Transmembrane protein</fullName>
    </recommendedName>
</protein>
<evidence type="ECO:0000313" key="2">
    <source>
        <dbReference type="EMBL" id="TDG40146.1"/>
    </source>
</evidence>
<evidence type="ECO:0000256" key="1">
    <source>
        <dbReference type="SAM" id="Phobius"/>
    </source>
</evidence>